<organism evidence="1 2">
    <name type="scientific">Pseudoxanthomonas taiwanensis J19</name>
    <dbReference type="NCBI Taxonomy" id="935569"/>
    <lineage>
        <taxon>Bacteria</taxon>
        <taxon>Pseudomonadati</taxon>
        <taxon>Pseudomonadota</taxon>
        <taxon>Gammaproteobacteria</taxon>
        <taxon>Lysobacterales</taxon>
        <taxon>Lysobacteraceae</taxon>
        <taxon>Pseudoxanthomonas</taxon>
    </lineage>
</organism>
<protein>
    <submittedName>
        <fullName evidence="1">Uncharacterized protein DUF3348</fullName>
    </submittedName>
</protein>
<evidence type="ECO:0000313" key="1">
    <source>
        <dbReference type="EMBL" id="TWH05471.1"/>
    </source>
</evidence>
<gene>
    <name evidence="1" type="ORF">L613_000600000640</name>
</gene>
<dbReference type="Proteomes" id="UP000321583">
    <property type="component" value="Unassembled WGS sequence"/>
</dbReference>
<sequence>MQSQPRPTPSGPRFVRQLAQLADAPAHPLSQLLSHWLEWKQAVALARVLDAPAGTGPAAVSPAGDAAAELAEARAALAQSIGRDRAFAAPPEGPRPPFEWSYFQQRHMALQHLLESGSGRLRETLRQRLAARSPALARLAAVDAVMEQALARPTRSLLGRATAVLEHRFQELLSASDEAPGTEAPAWLERFRHDMHELLLAELDIRLQPAEGLLAALGPAPDGTHATNPP</sequence>
<evidence type="ECO:0000313" key="2">
    <source>
        <dbReference type="Proteomes" id="UP000321583"/>
    </source>
</evidence>
<name>A0A562D8I1_9GAMM</name>
<dbReference type="RefSeq" id="WP_147209013.1">
    <property type="nucleotide sequence ID" value="NZ_VLJS01000091.1"/>
</dbReference>
<accession>A0A562D8I1</accession>
<dbReference type="Pfam" id="PF11828">
    <property type="entry name" value="DUF3348"/>
    <property type="match status" value="1"/>
</dbReference>
<proteinExistence type="predicted"/>
<comment type="caution">
    <text evidence="1">The sequence shown here is derived from an EMBL/GenBank/DDBJ whole genome shotgun (WGS) entry which is preliminary data.</text>
</comment>
<keyword evidence="2" id="KW-1185">Reference proteome</keyword>
<dbReference type="InterPro" id="IPR021783">
    <property type="entry name" value="DUF3348"/>
</dbReference>
<dbReference type="EMBL" id="VLJS01000091">
    <property type="protein sequence ID" value="TWH05471.1"/>
    <property type="molecule type" value="Genomic_DNA"/>
</dbReference>
<dbReference type="OrthoDB" id="5949373at2"/>
<reference evidence="1 2" key="1">
    <citation type="submission" date="2019-07" db="EMBL/GenBank/DDBJ databases">
        <title>Genome sequencing of lignin-degrading bacterial isolates.</title>
        <authorList>
            <person name="Gladden J."/>
        </authorList>
    </citation>
    <scope>NUCLEOTIDE SEQUENCE [LARGE SCALE GENOMIC DNA]</scope>
    <source>
        <strain evidence="1 2">J19</strain>
    </source>
</reference>
<dbReference type="AlphaFoldDB" id="A0A562D8I1"/>